<organism evidence="2 3">
    <name type="scientific">Acanthoscelides obtectus</name>
    <name type="common">Bean weevil</name>
    <name type="synonym">Bruchus obtectus</name>
    <dbReference type="NCBI Taxonomy" id="200917"/>
    <lineage>
        <taxon>Eukaryota</taxon>
        <taxon>Metazoa</taxon>
        <taxon>Ecdysozoa</taxon>
        <taxon>Arthropoda</taxon>
        <taxon>Hexapoda</taxon>
        <taxon>Insecta</taxon>
        <taxon>Pterygota</taxon>
        <taxon>Neoptera</taxon>
        <taxon>Endopterygota</taxon>
        <taxon>Coleoptera</taxon>
        <taxon>Polyphaga</taxon>
        <taxon>Cucujiformia</taxon>
        <taxon>Chrysomeloidea</taxon>
        <taxon>Chrysomelidae</taxon>
        <taxon>Bruchinae</taxon>
        <taxon>Bruchini</taxon>
        <taxon>Acanthoscelides</taxon>
    </lineage>
</organism>
<dbReference type="Proteomes" id="UP001152888">
    <property type="component" value="Unassembled WGS sequence"/>
</dbReference>
<protein>
    <submittedName>
        <fullName evidence="2">Uncharacterized protein</fullName>
    </submittedName>
</protein>
<dbReference type="AlphaFoldDB" id="A0A9P0Q0U3"/>
<feature type="region of interest" description="Disordered" evidence="1">
    <location>
        <begin position="1"/>
        <end position="27"/>
    </location>
</feature>
<accession>A0A9P0Q0U3</accession>
<gene>
    <name evidence="2" type="ORF">ACAOBT_LOCUS26207</name>
</gene>
<keyword evidence="3" id="KW-1185">Reference proteome</keyword>
<evidence type="ECO:0000313" key="2">
    <source>
        <dbReference type="EMBL" id="CAH2001454.1"/>
    </source>
</evidence>
<dbReference type="EMBL" id="CAKOFQ010007449">
    <property type="protein sequence ID" value="CAH2001454.1"/>
    <property type="molecule type" value="Genomic_DNA"/>
</dbReference>
<proteinExistence type="predicted"/>
<sequence>MKPKATDDKLPSESEDRTSSLVYEMPM</sequence>
<reference evidence="2" key="1">
    <citation type="submission" date="2022-03" db="EMBL/GenBank/DDBJ databases">
        <authorList>
            <person name="Sayadi A."/>
        </authorList>
    </citation>
    <scope>NUCLEOTIDE SEQUENCE</scope>
</reference>
<name>A0A9P0Q0U3_ACAOB</name>
<evidence type="ECO:0000313" key="3">
    <source>
        <dbReference type="Proteomes" id="UP001152888"/>
    </source>
</evidence>
<evidence type="ECO:0000256" key="1">
    <source>
        <dbReference type="SAM" id="MobiDB-lite"/>
    </source>
</evidence>
<feature type="compositionally biased region" description="Basic and acidic residues" evidence="1">
    <location>
        <begin position="1"/>
        <end position="18"/>
    </location>
</feature>
<comment type="caution">
    <text evidence="2">The sequence shown here is derived from an EMBL/GenBank/DDBJ whole genome shotgun (WGS) entry which is preliminary data.</text>
</comment>